<gene>
    <name evidence="2" type="ORF">PsYK624_133510</name>
</gene>
<dbReference type="OrthoDB" id="2526979at2759"/>
<dbReference type="AlphaFoldDB" id="A0A9P3GMU4"/>
<evidence type="ECO:0000313" key="2">
    <source>
        <dbReference type="EMBL" id="GJE97139.1"/>
    </source>
</evidence>
<evidence type="ECO:0000256" key="1">
    <source>
        <dbReference type="SAM" id="MobiDB-lite"/>
    </source>
</evidence>
<protein>
    <submittedName>
        <fullName evidence="2">Uncharacterized protein</fullName>
    </submittedName>
</protein>
<feature type="region of interest" description="Disordered" evidence="1">
    <location>
        <begin position="41"/>
        <end position="132"/>
    </location>
</feature>
<name>A0A9P3GMU4_9APHY</name>
<organism evidence="2 3">
    <name type="scientific">Phanerochaete sordida</name>
    <dbReference type="NCBI Taxonomy" id="48140"/>
    <lineage>
        <taxon>Eukaryota</taxon>
        <taxon>Fungi</taxon>
        <taxon>Dikarya</taxon>
        <taxon>Basidiomycota</taxon>
        <taxon>Agaricomycotina</taxon>
        <taxon>Agaricomycetes</taxon>
        <taxon>Polyporales</taxon>
        <taxon>Phanerochaetaceae</taxon>
        <taxon>Phanerochaete</taxon>
    </lineage>
</organism>
<sequence>MSVALVHTEAPLATRRPHSPPDYPHASQEILCSSVQQASVGYMASREQSSSGEPVIHSHHSHTTSNDELPQPLPVQILRKSHARSRSTSSLSPRPSPVAPALRERSASIPERPSSSKLTSSPHHFLTLPRGIVPQPTPVLPVETDSEETIGAFSPTSCPRRHLQTLLRTTPRSWKLRRKLERLRLDFDFAPDTQSERESPDGSPPLSPIPSICRTPSSYCDSEYFPTAPSSAGPATPVHSATTSPVLAHKALRPILEALEDASRFRVRTACAACAKPGSNFPCCPRCNEMWCSRECRLKSTGGKRHSCKKT</sequence>
<reference evidence="2 3" key="1">
    <citation type="submission" date="2021-08" db="EMBL/GenBank/DDBJ databases">
        <title>Draft Genome Sequence of Phanerochaete sordida strain YK-624.</title>
        <authorList>
            <person name="Mori T."/>
            <person name="Dohra H."/>
            <person name="Suzuki T."/>
            <person name="Kawagishi H."/>
            <person name="Hirai H."/>
        </authorList>
    </citation>
    <scope>NUCLEOTIDE SEQUENCE [LARGE SCALE GENOMIC DNA]</scope>
    <source>
        <strain evidence="2 3">YK-624</strain>
    </source>
</reference>
<keyword evidence="3" id="KW-1185">Reference proteome</keyword>
<dbReference type="EMBL" id="BPQB01000068">
    <property type="protein sequence ID" value="GJE97139.1"/>
    <property type="molecule type" value="Genomic_DNA"/>
</dbReference>
<feature type="compositionally biased region" description="Polar residues" evidence="1">
    <location>
        <begin position="113"/>
        <end position="122"/>
    </location>
</feature>
<comment type="caution">
    <text evidence="2">The sequence shown here is derived from an EMBL/GenBank/DDBJ whole genome shotgun (WGS) entry which is preliminary data.</text>
</comment>
<proteinExistence type="predicted"/>
<dbReference type="Proteomes" id="UP000703269">
    <property type="component" value="Unassembled WGS sequence"/>
</dbReference>
<feature type="region of interest" description="Disordered" evidence="1">
    <location>
        <begin position="1"/>
        <end position="26"/>
    </location>
</feature>
<evidence type="ECO:0000313" key="3">
    <source>
        <dbReference type="Proteomes" id="UP000703269"/>
    </source>
</evidence>
<accession>A0A9P3GMU4</accession>